<evidence type="ECO:0000313" key="3">
    <source>
        <dbReference type="Proteomes" id="UP001214441"/>
    </source>
</evidence>
<comment type="caution">
    <text evidence="2">The sequence shown here is derived from an EMBL/GenBank/DDBJ whole genome shotgun (WGS) entry which is preliminary data.</text>
</comment>
<sequence>MTVTFPDDRLAEHPAVGEWLAMSGRALPALETWRSAEPDSPVARMLWVLSRHHHLSDGVLRAELVRAHADAKAAGAVREQSLVHAAWLFTHQAHRRTAEHLVAHFAQYPADVLAATMLGAFDQCGSVDHRKRGEQLIEEQYRLAGPESWAWASCAAAARVEQGRIEDAWYLAEHALRVNPRSGPAAHARAHAEHHQGTGPGCTRFIDTWLDGDPQAIQRPHLQWHAALQDLASGDVEGARRRADAELREGDVGMRAAANWRLLLAGHTPARTTDTADLHRLMAEPGGWAEVFHTFQLALALAVAADTDALTTLARRAGADERSDYRDVLAPVAHALAHLSAGRPGPAVDLLSGLDHQIERIGGVRVEREIIQDTLARALIDAGDPDRAAALLHHRRTTRHHHTYEDQLLTQHPTTGTRAQRPLSRPHLARGERSPEGLADHGKSVSGVRAR</sequence>
<feature type="compositionally biased region" description="Polar residues" evidence="1">
    <location>
        <begin position="408"/>
        <end position="418"/>
    </location>
</feature>
<evidence type="ECO:0000256" key="1">
    <source>
        <dbReference type="SAM" id="MobiDB-lite"/>
    </source>
</evidence>
<accession>A0ABT7A0N7</accession>
<feature type="compositionally biased region" description="Basic and acidic residues" evidence="1">
    <location>
        <begin position="429"/>
        <end position="443"/>
    </location>
</feature>
<organism evidence="2 3">
    <name type="scientific">Streptomyces iconiensis</name>
    <dbReference type="NCBI Taxonomy" id="1384038"/>
    <lineage>
        <taxon>Bacteria</taxon>
        <taxon>Bacillati</taxon>
        <taxon>Actinomycetota</taxon>
        <taxon>Actinomycetes</taxon>
        <taxon>Kitasatosporales</taxon>
        <taxon>Streptomycetaceae</taxon>
        <taxon>Streptomyces</taxon>
    </lineage>
</organism>
<name>A0ABT7A0N7_9ACTN</name>
<dbReference type="EMBL" id="JANCPR020000019">
    <property type="protein sequence ID" value="MDJ1134188.1"/>
    <property type="molecule type" value="Genomic_DNA"/>
</dbReference>
<evidence type="ECO:0000313" key="2">
    <source>
        <dbReference type="EMBL" id="MDJ1134188.1"/>
    </source>
</evidence>
<feature type="region of interest" description="Disordered" evidence="1">
    <location>
        <begin position="396"/>
        <end position="451"/>
    </location>
</feature>
<proteinExistence type="predicted"/>
<dbReference type="SUPFAM" id="SSF48452">
    <property type="entry name" value="TPR-like"/>
    <property type="match status" value="1"/>
</dbReference>
<gene>
    <name evidence="2" type="ORF">NMN56_019915</name>
</gene>
<dbReference type="Proteomes" id="UP001214441">
    <property type="component" value="Unassembled WGS sequence"/>
</dbReference>
<keyword evidence="3" id="KW-1185">Reference proteome</keyword>
<dbReference type="RefSeq" id="WP_274045926.1">
    <property type="nucleotide sequence ID" value="NZ_JANCPR020000019.1"/>
</dbReference>
<protein>
    <recommendedName>
        <fullName evidence="4">Tetratricopeptide repeat-containing protein</fullName>
    </recommendedName>
</protein>
<reference evidence="2 3" key="1">
    <citation type="submission" date="2023-05" db="EMBL/GenBank/DDBJ databases">
        <title>Streptantibioticus silvisoli sp. nov., acidotolerant actinomycetes 1 from pine litter.</title>
        <authorList>
            <person name="Swiecimska M."/>
            <person name="Golinska P."/>
            <person name="Sangal V."/>
            <person name="Wachnowicz B."/>
            <person name="Goodfellow M."/>
        </authorList>
    </citation>
    <scope>NUCLEOTIDE SEQUENCE [LARGE SCALE GENOMIC DNA]</scope>
    <source>
        <strain evidence="2 3">DSM 42109</strain>
    </source>
</reference>
<evidence type="ECO:0008006" key="4">
    <source>
        <dbReference type="Google" id="ProtNLM"/>
    </source>
</evidence>
<dbReference type="InterPro" id="IPR011990">
    <property type="entry name" value="TPR-like_helical_dom_sf"/>
</dbReference>